<proteinExistence type="inferred from homology"/>
<evidence type="ECO:0000256" key="12">
    <source>
        <dbReference type="HAMAP-Rule" id="MF_01225"/>
    </source>
</evidence>
<accession>A0A917SCS4</accession>
<dbReference type="Pfam" id="PF04055">
    <property type="entry name" value="Radical_SAM"/>
    <property type="match status" value="1"/>
</dbReference>
<protein>
    <recommendedName>
        <fullName evidence="1 12">GTP 3',8-cyclase</fullName>
        <ecNumber evidence="1 12">4.1.99.22</ecNumber>
    </recommendedName>
    <alternativeName>
        <fullName evidence="12">Molybdenum cofactor biosynthesis protein A</fullName>
    </alternativeName>
</protein>
<keyword evidence="15" id="KW-1185">Reference proteome</keyword>
<evidence type="ECO:0000256" key="6">
    <source>
        <dbReference type="ARBA" id="ARBA00023004"/>
    </source>
</evidence>
<dbReference type="GO" id="GO:0061799">
    <property type="term" value="F:cyclic pyranopterin monophosphate synthase activity"/>
    <property type="evidence" value="ECO:0007669"/>
    <property type="project" value="TreeGrafter"/>
</dbReference>
<dbReference type="CDD" id="cd01335">
    <property type="entry name" value="Radical_SAM"/>
    <property type="match status" value="1"/>
</dbReference>
<feature type="binding site" evidence="12">
    <location>
        <position position="172"/>
    </location>
    <ligand>
        <name>GTP</name>
        <dbReference type="ChEBI" id="CHEBI:37565"/>
    </ligand>
</feature>
<comment type="subunit">
    <text evidence="12">Monomer and homodimer.</text>
</comment>
<keyword evidence="10 12" id="KW-0456">Lyase</keyword>
<dbReference type="Pfam" id="PF06463">
    <property type="entry name" value="Mob_synth_C"/>
    <property type="match status" value="1"/>
</dbReference>
<keyword evidence="6 12" id="KW-0408">Iron</keyword>
<feature type="binding site" evidence="12">
    <location>
        <position position="111"/>
    </location>
    <ligand>
        <name>GTP</name>
        <dbReference type="ChEBI" id="CHEBI:37565"/>
    </ligand>
</feature>
<keyword evidence="3 12" id="KW-0949">S-adenosyl-L-methionine</keyword>
<dbReference type="InterPro" id="IPR058240">
    <property type="entry name" value="rSAM_sf"/>
</dbReference>
<feature type="binding site" evidence="12">
    <location>
        <position position="84"/>
    </location>
    <ligand>
        <name>S-adenosyl-L-methionine</name>
        <dbReference type="ChEBI" id="CHEBI:59789"/>
    </ligand>
</feature>
<feature type="domain" description="Radical SAM core" evidence="13">
    <location>
        <begin position="20"/>
        <end position="247"/>
    </location>
</feature>
<feature type="binding site" evidence="12">
    <location>
        <position position="40"/>
    </location>
    <ligand>
        <name>[4Fe-4S] cluster</name>
        <dbReference type="ChEBI" id="CHEBI:49883"/>
        <label>1</label>
        <note>4Fe-4S-S-AdoMet</note>
    </ligand>
</feature>
<dbReference type="InterPro" id="IPR006638">
    <property type="entry name" value="Elp3/MiaA/NifB-like_rSAM"/>
</dbReference>
<feature type="binding site" evidence="12">
    <location>
        <begin position="278"/>
        <end position="280"/>
    </location>
    <ligand>
        <name>GTP</name>
        <dbReference type="ChEBI" id="CHEBI:37565"/>
    </ligand>
</feature>
<evidence type="ECO:0000313" key="14">
    <source>
        <dbReference type="EMBL" id="GGL68007.1"/>
    </source>
</evidence>
<comment type="catalytic activity">
    <reaction evidence="11 12">
        <text>GTP + AH2 + S-adenosyl-L-methionine = (8S)-3',8-cyclo-7,8-dihydroguanosine 5'-triphosphate + 5'-deoxyadenosine + L-methionine + A + H(+)</text>
        <dbReference type="Rhea" id="RHEA:49576"/>
        <dbReference type="ChEBI" id="CHEBI:13193"/>
        <dbReference type="ChEBI" id="CHEBI:15378"/>
        <dbReference type="ChEBI" id="CHEBI:17319"/>
        <dbReference type="ChEBI" id="CHEBI:17499"/>
        <dbReference type="ChEBI" id="CHEBI:37565"/>
        <dbReference type="ChEBI" id="CHEBI:57844"/>
        <dbReference type="ChEBI" id="CHEBI:59789"/>
        <dbReference type="ChEBI" id="CHEBI:131766"/>
        <dbReference type="EC" id="4.1.99.22"/>
    </reaction>
</comment>
<dbReference type="SUPFAM" id="SSF102114">
    <property type="entry name" value="Radical SAM enzymes"/>
    <property type="match status" value="1"/>
</dbReference>
<feature type="binding site" evidence="12">
    <location>
        <position position="135"/>
    </location>
    <ligand>
        <name>S-adenosyl-L-methionine</name>
        <dbReference type="ChEBI" id="CHEBI:59789"/>
    </ligand>
</feature>
<keyword evidence="2 12" id="KW-0004">4Fe-4S</keyword>
<dbReference type="SFLD" id="SFLDG01067">
    <property type="entry name" value="SPASM/twitch_domain_containing"/>
    <property type="match status" value="1"/>
</dbReference>
<evidence type="ECO:0000256" key="7">
    <source>
        <dbReference type="ARBA" id="ARBA00023014"/>
    </source>
</evidence>
<keyword evidence="9 12" id="KW-0501">Molybdenum cofactor biosynthesis</keyword>
<evidence type="ECO:0000256" key="2">
    <source>
        <dbReference type="ARBA" id="ARBA00022485"/>
    </source>
</evidence>
<reference evidence="14" key="1">
    <citation type="journal article" date="2014" name="Int. J. Syst. Evol. Microbiol.">
        <title>Complete genome sequence of Corynebacterium casei LMG S-19264T (=DSM 44701T), isolated from a smear-ripened cheese.</title>
        <authorList>
            <consortium name="US DOE Joint Genome Institute (JGI-PGF)"/>
            <person name="Walter F."/>
            <person name="Albersmeier A."/>
            <person name="Kalinowski J."/>
            <person name="Ruckert C."/>
        </authorList>
    </citation>
    <scope>NUCLEOTIDE SEQUENCE</scope>
    <source>
        <strain evidence="14">CGMCC 4.7306</strain>
    </source>
</reference>
<evidence type="ECO:0000256" key="8">
    <source>
        <dbReference type="ARBA" id="ARBA00023134"/>
    </source>
</evidence>
<dbReference type="Proteomes" id="UP000613840">
    <property type="component" value="Unassembled WGS sequence"/>
</dbReference>
<dbReference type="SMART" id="SM00729">
    <property type="entry name" value="Elp3"/>
    <property type="match status" value="1"/>
</dbReference>
<feature type="binding site" evidence="12">
    <location>
        <position position="36"/>
    </location>
    <ligand>
        <name>[4Fe-4S] cluster</name>
        <dbReference type="ChEBI" id="CHEBI:49883"/>
        <label>1</label>
        <note>4Fe-4S-S-AdoMet</note>
    </ligand>
</feature>
<feature type="binding site" evidence="12">
    <location>
        <position position="42"/>
    </location>
    <ligand>
        <name>S-adenosyl-L-methionine</name>
        <dbReference type="ChEBI" id="CHEBI:59789"/>
    </ligand>
</feature>
<dbReference type="GO" id="GO:0006777">
    <property type="term" value="P:Mo-molybdopterin cofactor biosynthetic process"/>
    <property type="evidence" value="ECO:0007669"/>
    <property type="project" value="UniProtKB-UniRule"/>
</dbReference>
<dbReference type="InterPro" id="IPR050105">
    <property type="entry name" value="MoCo_biosynth_MoaA/MoaC"/>
</dbReference>
<feature type="binding site" evidence="12">
    <location>
        <position position="206"/>
    </location>
    <ligand>
        <name>S-adenosyl-L-methionine</name>
        <dbReference type="ChEBI" id="CHEBI:59789"/>
    </ligand>
</feature>
<feature type="binding site" evidence="12">
    <location>
        <position position="276"/>
    </location>
    <ligand>
        <name>[4Fe-4S] cluster</name>
        <dbReference type="ChEBI" id="CHEBI:49883"/>
        <label>2</label>
        <note>4Fe-4S-substrate</note>
    </ligand>
</feature>
<dbReference type="NCBIfam" id="TIGR02666">
    <property type="entry name" value="moaA"/>
    <property type="match status" value="1"/>
</dbReference>
<comment type="cofactor">
    <cofactor evidence="12">
        <name>[4Fe-4S] cluster</name>
        <dbReference type="ChEBI" id="CHEBI:49883"/>
    </cofactor>
    <text evidence="12">Binds 2 [4Fe-4S] clusters. Binds 1 [4Fe-4S] cluster coordinated with 3 cysteines and an exchangeable S-adenosyl-L-methionine and 1 [4Fe-4S] cluster coordinated with 3 cysteines and the GTP-derived substrate.</text>
</comment>
<evidence type="ECO:0000259" key="13">
    <source>
        <dbReference type="PROSITE" id="PS51918"/>
    </source>
</evidence>
<dbReference type="InterPro" id="IPR013483">
    <property type="entry name" value="MoaA"/>
</dbReference>
<dbReference type="GO" id="GO:0046872">
    <property type="term" value="F:metal ion binding"/>
    <property type="evidence" value="ECO:0007669"/>
    <property type="project" value="UniProtKB-KW"/>
</dbReference>
<gene>
    <name evidence="12 14" type="primary">moaA</name>
    <name evidence="14" type="ORF">GCM10011575_28220</name>
</gene>
<feature type="binding site" evidence="12">
    <location>
        <position position="29"/>
    </location>
    <ligand>
        <name>GTP</name>
        <dbReference type="ChEBI" id="CHEBI:37565"/>
    </ligand>
</feature>
<dbReference type="GO" id="GO:0005525">
    <property type="term" value="F:GTP binding"/>
    <property type="evidence" value="ECO:0007669"/>
    <property type="project" value="UniProtKB-UniRule"/>
</dbReference>
<feature type="binding site" evidence="12">
    <location>
        <position position="290"/>
    </location>
    <ligand>
        <name>[4Fe-4S] cluster</name>
        <dbReference type="ChEBI" id="CHEBI:49883"/>
        <label>2</label>
        <note>4Fe-4S-substrate</note>
    </ligand>
</feature>
<evidence type="ECO:0000256" key="4">
    <source>
        <dbReference type="ARBA" id="ARBA00022723"/>
    </source>
</evidence>
<keyword evidence="4 12" id="KW-0479">Metal-binding</keyword>
<dbReference type="SFLD" id="SFLDG01383">
    <property type="entry name" value="cyclic_pyranopterin_phosphate"/>
    <property type="match status" value="1"/>
</dbReference>
<evidence type="ECO:0000256" key="3">
    <source>
        <dbReference type="ARBA" id="ARBA00022691"/>
    </source>
</evidence>
<evidence type="ECO:0000256" key="5">
    <source>
        <dbReference type="ARBA" id="ARBA00022741"/>
    </source>
</evidence>
<dbReference type="EC" id="4.1.99.22" evidence="1 12"/>
<dbReference type="InterPro" id="IPR000385">
    <property type="entry name" value="MoaA_NifB_PqqE_Fe-S-bd_CS"/>
</dbReference>
<evidence type="ECO:0000256" key="9">
    <source>
        <dbReference type="ARBA" id="ARBA00023150"/>
    </source>
</evidence>
<comment type="function">
    <text evidence="12">Catalyzes the cyclization of GTP to (8S)-3',8-cyclo-7,8-dihydroguanosine 5'-triphosphate.</text>
</comment>
<dbReference type="HAMAP" id="MF_01225_B">
    <property type="entry name" value="MoaA_B"/>
    <property type="match status" value="1"/>
</dbReference>
<feature type="binding site" evidence="12">
    <location>
        <position position="43"/>
    </location>
    <ligand>
        <name>[4Fe-4S] cluster</name>
        <dbReference type="ChEBI" id="CHEBI:49883"/>
        <label>1</label>
        <note>4Fe-4S-S-AdoMet</note>
    </ligand>
</feature>
<evidence type="ECO:0000256" key="10">
    <source>
        <dbReference type="ARBA" id="ARBA00023239"/>
    </source>
</evidence>
<comment type="pathway">
    <text evidence="12">Cofactor biosynthesis; molybdopterin biosynthesis.</text>
</comment>
<dbReference type="EMBL" id="BMMZ01000006">
    <property type="protein sequence ID" value="GGL68007.1"/>
    <property type="molecule type" value="Genomic_DNA"/>
</dbReference>
<dbReference type="GO" id="GO:1904047">
    <property type="term" value="F:S-adenosyl-L-methionine binding"/>
    <property type="evidence" value="ECO:0007669"/>
    <property type="project" value="UniProtKB-UniRule"/>
</dbReference>
<dbReference type="InterPro" id="IPR010505">
    <property type="entry name" value="MoaA_twitch"/>
</dbReference>
<dbReference type="AlphaFoldDB" id="A0A917SCS4"/>
<evidence type="ECO:0000313" key="15">
    <source>
        <dbReference type="Proteomes" id="UP000613840"/>
    </source>
</evidence>
<sequence length="346" mass="37722">MSTVLSPTARAVGRRPLADRHGRVATDLRVSLTDRCNLRCTYCMPAEGLDWLPADETLSDAEILRLIRIGTSMLGIRTIRLTGGEPLLRKGLEGLVAGIAALPDRPKIALTTNGIGLARRAQALADAGLDRINISLDTLDPQTFVRLSRRRRLDDVLAGVAAAQQAGLRPVKINTVLMRGINDHEAVPLLQWAIDQGVQLRFIEQMPLDAQHGWNRTNMVTAEEILGRLSERFFVVEDPADRAARGSAPAELFRVDGTDHRVGIIAAVSQPFCGACDRVRLTSDGQLRNCLFARTEQDLRTPLRSGATDEELADQWISAVAVKLPGHGIDDPTFLQPDRPMSAIGG</sequence>
<dbReference type="PROSITE" id="PS51918">
    <property type="entry name" value="RADICAL_SAM"/>
    <property type="match status" value="1"/>
</dbReference>
<name>A0A917SCS4_9ACTN</name>
<keyword evidence="5 12" id="KW-0547">Nucleotide-binding</keyword>
<feature type="binding site" evidence="12">
    <location>
        <position position="273"/>
    </location>
    <ligand>
        <name>[4Fe-4S] cluster</name>
        <dbReference type="ChEBI" id="CHEBI:49883"/>
        <label>2</label>
        <note>4Fe-4S-substrate</note>
    </ligand>
</feature>
<reference evidence="14" key="2">
    <citation type="submission" date="2020-09" db="EMBL/GenBank/DDBJ databases">
        <authorList>
            <person name="Sun Q."/>
            <person name="Zhou Y."/>
        </authorList>
    </citation>
    <scope>NUCLEOTIDE SEQUENCE</scope>
    <source>
        <strain evidence="14">CGMCC 4.7306</strain>
    </source>
</reference>
<dbReference type="GO" id="GO:0051539">
    <property type="term" value="F:4 iron, 4 sulfur cluster binding"/>
    <property type="evidence" value="ECO:0007669"/>
    <property type="project" value="UniProtKB-UniRule"/>
</dbReference>
<organism evidence="14 15">
    <name type="scientific">Microlunatus endophyticus</name>
    <dbReference type="NCBI Taxonomy" id="1716077"/>
    <lineage>
        <taxon>Bacteria</taxon>
        <taxon>Bacillati</taxon>
        <taxon>Actinomycetota</taxon>
        <taxon>Actinomycetes</taxon>
        <taxon>Propionibacteriales</taxon>
        <taxon>Propionibacteriaceae</taxon>
        <taxon>Microlunatus</taxon>
    </lineage>
</organism>
<dbReference type="SFLD" id="SFLDS00029">
    <property type="entry name" value="Radical_SAM"/>
    <property type="match status" value="1"/>
</dbReference>
<feature type="binding site" evidence="12">
    <location>
        <position position="80"/>
    </location>
    <ligand>
        <name>GTP</name>
        <dbReference type="ChEBI" id="CHEBI:37565"/>
    </ligand>
</feature>
<dbReference type="PROSITE" id="PS01305">
    <property type="entry name" value="MOAA_NIFB_PQQE"/>
    <property type="match status" value="1"/>
</dbReference>
<keyword evidence="7 12" id="KW-0411">Iron-sulfur</keyword>
<dbReference type="Gene3D" id="3.20.20.70">
    <property type="entry name" value="Aldolase class I"/>
    <property type="match status" value="1"/>
</dbReference>
<dbReference type="SFLD" id="SFLDG01386">
    <property type="entry name" value="main_SPASM_domain-containing"/>
    <property type="match status" value="1"/>
</dbReference>
<dbReference type="GO" id="GO:0061798">
    <property type="term" value="F:GTP 3',8'-cyclase activity"/>
    <property type="evidence" value="ECO:0007669"/>
    <property type="project" value="UniProtKB-UniRule"/>
</dbReference>
<dbReference type="RefSeq" id="WP_188895996.1">
    <property type="nucleotide sequence ID" value="NZ_BMMZ01000006.1"/>
</dbReference>
<dbReference type="InterPro" id="IPR040064">
    <property type="entry name" value="MoaA-like"/>
</dbReference>
<dbReference type="PANTHER" id="PTHR22960">
    <property type="entry name" value="MOLYBDOPTERIN COFACTOR SYNTHESIS PROTEIN A"/>
    <property type="match status" value="1"/>
</dbReference>
<evidence type="ECO:0000256" key="11">
    <source>
        <dbReference type="ARBA" id="ARBA00048697"/>
    </source>
</evidence>
<dbReference type="CDD" id="cd21117">
    <property type="entry name" value="Twitch_MoaA"/>
    <property type="match status" value="1"/>
</dbReference>
<keyword evidence="8 12" id="KW-0342">GTP-binding</keyword>
<comment type="similarity">
    <text evidence="12">Belongs to the radical SAM superfamily. MoaA family.</text>
</comment>
<evidence type="ECO:0000256" key="1">
    <source>
        <dbReference type="ARBA" id="ARBA00012167"/>
    </source>
</evidence>
<dbReference type="PANTHER" id="PTHR22960:SF0">
    <property type="entry name" value="MOLYBDENUM COFACTOR BIOSYNTHESIS PROTEIN 1"/>
    <property type="match status" value="1"/>
</dbReference>
<dbReference type="InterPro" id="IPR007197">
    <property type="entry name" value="rSAM"/>
</dbReference>
<comment type="caution">
    <text evidence="14">The sequence shown here is derived from an EMBL/GenBank/DDBJ whole genome shotgun (WGS) entry which is preliminary data.</text>
</comment>
<dbReference type="InterPro" id="IPR013785">
    <property type="entry name" value="Aldolase_TIM"/>
</dbReference>